<dbReference type="AlphaFoldDB" id="A0A6G1DUQ9"/>
<organism evidence="2 3">
    <name type="scientific">Oryza meyeriana var. granulata</name>
    <dbReference type="NCBI Taxonomy" id="110450"/>
    <lineage>
        <taxon>Eukaryota</taxon>
        <taxon>Viridiplantae</taxon>
        <taxon>Streptophyta</taxon>
        <taxon>Embryophyta</taxon>
        <taxon>Tracheophyta</taxon>
        <taxon>Spermatophyta</taxon>
        <taxon>Magnoliopsida</taxon>
        <taxon>Liliopsida</taxon>
        <taxon>Poales</taxon>
        <taxon>Poaceae</taxon>
        <taxon>BOP clade</taxon>
        <taxon>Oryzoideae</taxon>
        <taxon>Oryzeae</taxon>
        <taxon>Oryzinae</taxon>
        <taxon>Oryza</taxon>
        <taxon>Oryza meyeriana</taxon>
    </lineage>
</organism>
<dbReference type="Proteomes" id="UP000479710">
    <property type="component" value="Unassembled WGS sequence"/>
</dbReference>
<proteinExistence type="predicted"/>
<dbReference type="OrthoDB" id="259935at2759"/>
<evidence type="ECO:0000256" key="1">
    <source>
        <dbReference type="SAM" id="MobiDB-lite"/>
    </source>
</evidence>
<sequence>MPDQVVSSFSSSAGVPPVGSPATGNIFRFKAEVTPECMQQQASENLPNKHKINALNKGIQKLLWKNRYKFPKATAQIKLLGLKMKETTISLTKMIYIISSKIVRQNEVAKKVENALKSCWL</sequence>
<name>A0A6G1DUQ9_9ORYZ</name>
<reference evidence="2 3" key="1">
    <citation type="submission" date="2019-11" db="EMBL/GenBank/DDBJ databases">
        <title>Whole genome sequence of Oryza granulata.</title>
        <authorList>
            <person name="Li W."/>
        </authorList>
    </citation>
    <scope>NUCLEOTIDE SEQUENCE [LARGE SCALE GENOMIC DNA]</scope>
    <source>
        <strain evidence="3">cv. Menghai</strain>
        <tissue evidence="2">Leaf</tissue>
    </source>
</reference>
<feature type="region of interest" description="Disordered" evidence="1">
    <location>
        <begin position="1"/>
        <end position="21"/>
    </location>
</feature>
<keyword evidence="3" id="KW-1185">Reference proteome</keyword>
<protein>
    <submittedName>
        <fullName evidence="2">Uncharacterized protein</fullName>
    </submittedName>
</protein>
<gene>
    <name evidence="2" type="ORF">E2562_005954</name>
</gene>
<accession>A0A6G1DUQ9</accession>
<evidence type="ECO:0000313" key="2">
    <source>
        <dbReference type="EMBL" id="KAF0916358.1"/>
    </source>
</evidence>
<dbReference type="EMBL" id="SPHZ02000005">
    <property type="protein sequence ID" value="KAF0916358.1"/>
    <property type="molecule type" value="Genomic_DNA"/>
</dbReference>
<evidence type="ECO:0000313" key="3">
    <source>
        <dbReference type="Proteomes" id="UP000479710"/>
    </source>
</evidence>
<comment type="caution">
    <text evidence="2">The sequence shown here is derived from an EMBL/GenBank/DDBJ whole genome shotgun (WGS) entry which is preliminary data.</text>
</comment>